<feature type="transmembrane region" description="Helical" evidence="2">
    <location>
        <begin position="59"/>
        <end position="75"/>
    </location>
</feature>
<reference evidence="3" key="1">
    <citation type="journal article" date="2021" name="PeerJ">
        <title>Extensive microbial diversity within the chicken gut microbiome revealed by metagenomics and culture.</title>
        <authorList>
            <person name="Gilroy R."/>
            <person name="Ravi A."/>
            <person name="Getino M."/>
            <person name="Pursley I."/>
            <person name="Horton D.L."/>
            <person name="Alikhan N.F."/>
            <person name="Baker D."/>
            <person name="Gharbi K."/>
            <person name="Hall N."/>
            <person name="Watson M."/>
            <person name="Adriaenssens E.M."/>
            <person name="Foster-Nyarko E."/>
            <person name="Jarju S."/>
            <person name="Secka A."/>
            <person name="Antonio M."/>
            <person name="Oren A."/>
            <person name="Chaudhuri R.R."/>
            <person name="La Ragione R."/>
            <person name="Hildebrand F."/>
            <person name="Pallen M.J."/>
        </authorList>
    </citation>
    <scope>NUCLEOTIDE SEQUENCE</scope>
    <source>
        <strain evidence="3">CHK193-16274</strain>
    </source>
</reference>
<keyword evidence="2" id="KW-0812">Transmembrane</keyword>
<protein>
    <submittedName>
        <fullName evidence="3">Uncharacterized protein</fullName>
    </submittedName>
</protein>
<evidence type="ECO:0000256" key="1">
    <source>
        <dbReference type="SAM" id="MobiDB-lite"/>
    </source>
</evidence>
<evidence type="ECO:0000313" key="3">
    <source>
        <dbReference type="EMBL" id="HJF41120.1"/>
    </source>
</evidence>
<feature type="region of interest" description="Disordered" evidence="1">
    <location>
        <begin position="1"/>
        <end position="23"/>
    </location>
</feature>
<proteinExistence type="predicted"/>
<evidence type="ECO:0000313" key="4">
    <source>
        <dbReference type="Proteomes" id="UP000749320"/>
    </source>
</evidence>
<feature type="transmembrane region" description="Helical" evidence="2">
    <location>
        <begin position="35"/>
        <end position="53"/>
    </location>
</feature>
<keyword evidence="2" id="KW-1133">Transmembrane helix</keyword>
<evidence type="ECO:0000256" key="2">
    <source>
        <dbReference type="SAM" id="Phobius"/>
    </source>
</evidence>
<gene>
    <name evidence="3" type="ORF">K8V91_09370</name>
</gene>
<accession>A0A921GD78</accession>
<sequence length="77" mass="8661">MDKRKIPLNEDEETRRKIEAEEHEMESRADGWQTFKVIGIFVLAAIGLFCFVVNLGDPAFLITFGITLIASSFAGKK</sequence>
<keyword evidence="2" id="KW-0472">Membrane</keyword>
<dbReference type="EMBL" id="DYWV01000322">
    <property type="protein sequence ID" value="HJF41120.1"/>
    <property type="molecule type" value="Genomic_DNA"/>
</dbReference>
<name>A0A921GD78_9FIRM</name>
<comment type="caution">
    <text evidence="3">The sequence shown here is derived from an EMBL/GenBank/DDBJ whole genome shotgun (WGS) entry which is preliminary data.</text>
</comment>
<reference evidence="3" key="2">
    <citation type="submission" date="2021-09" db="EMBL/GenBank/DDBJ databases">
        <authorList>
            <person name="Gilroy R."/>
        </authorList>
    </citation>
    <scope>NUCLEOTIDE SEQUENCE</scope>
    <source>
        <strain evidence="3">CHK193-16274</strain>
    </source>
</reference>
<dbReference type="AlphaFoldDB" id="A0A921GD78"/>
<organism evidence="3 4">
    <name type="scientific">Thomasclavelia spiroformis</name>
    <dbReference type="NCBI Taxonomy" id="29348"/>
    <lineage>
        <taxon>Bacteria</taxon>
        <taxon>Bacillati</taxon>
        <taxon>Bacillota</taxon>
        <taxon>Erysipelotrichia</taxon>
        <taxon>Erysipelotrichales</taxon>
        <taxon>Coprobacillaceae</taxon>
        <taxon>Thomasclavelia</taxon>
    </lineage>
</organism>
<dbReference type="Proteomes" id="UP000749320">
    <property type="component" value="Unassembled WGS sequence"/>
</dbReference>